<evidence type="ECO:0000313" key="2">
    <source>
        <dbReference type="Proteomes" id="UP000198323"/>
    </source>
</evidence>
<sequence length="90" mass="10172">MSRGRNGLWCLNTEGKAASMMDLKIFISFLALKKAFAENEEIQEMAQDNFIMLNLMVERVWGGLIGSSFCMKPQIKTCHLMDNTCLESCS</sequence>
<accession>A0A226N5V0</accession>
<keyword evidence="2" id="KW-1185">Reference proteome</keyword>
<comment type="caution">
    <text evidence="1">The sequence shown here is derived from an EMBL/GenBank/DDBJ whole genome shotgun (WGS) entry which is preliminary data.</text>
</comment>
<dbReference type="OrthoDB" id="262308at2759"/>
<gene>
    <name evidence="1" type="ORF">ASZ78_008897</name>
</gene>
<reference evidence="1 2" key="1">
    <citation type="submission" date="2016-07" db="EMBL/GenBank/DDBJ databases">
        <title>Disparate Historic Effective Population Sizes Predicted by Modern Levels of Genome Diversity for the Scaled Quail (Callipepla squamata) and the Northern Bobwhite (Colinus virginianus): Inferences from First and Second Generation Draft Genome Assemblies for Sympatric New World Quail.</title>
        <authorList>
            <person name="Oldeschulte D.L."/>
            <person name="Halley Y.A."/>
            <person name="Bhattarai E.K."/>
            <person name="Brashear W.A."/>
            <person name="Hill J."/>
            <person name="Metz R.P."/>
            <person name="Johnson C.D."/>
            <person name="Rollins D."/>
            <person name="Peterson M.J."/>
            <person name="Bickhart D.M."/>
            <person name="Decker J.E."/>
            <person name="Seabury C.M."/>
        </authorList>
    </citation>
    <scope>NUCLEOTIDE SEQUENCE [LARGE SCALE GENOMIC DNA]</scope>
    <source>
        <strain evidence="1 2">Texas</strain>
        <tissue evidence="1">Leg muscle</tissue>
    </source>
</reference>
<dbReference type="AlphaFoldDB" id="A0A226N5V0"/>
<dbReference type="EMBL" id="MCFN01000192">
    <property type="protein sequence ID" value="OXB62921.1"/>
    <property type="molecule type" value="Genomic_DNA"/>
</dbReference>
<proteinExistence type="predicted"/>
<name>A0A226N5V0_CALSU</name>
<protein>
    <submittedName>
        <fullName evidence="1">Uncharacterized protein</fullName>
    </submittedName>
</protein>
<dbReference type="Proteomes" id="UP000198323">
    <property type="component" value="Unassembled WGS sequence"/>
</dbReference>
<organism evidence="1 2">
    <name type="scientific">Callipepla squamata</name>
    <name type="common">Scaled quail</name>
    <dbReference type="NCBI Taxonomy" id="9009"/>
    <lineage>
        <taxon>Eukaryota</taxon>
        <taxon>Metazoa</taxon>
        <taxon>Chordata</taxon>
        <taxon>Craniata</taxon>
        <taxon>Vertebrata</taxon>
        <taxon>Euteleostomi</taxon>
        <taxon>Archelosauria</taxon>
        <taxon>Archosauria</taxon>
        <taxon>Dinosauria</taxon>
        <taxon>Saurischia</taxon>
        <taxon>Theropoda</taxon>
        <taxon>Coelurosauria</taxon>
        <taxon>Aves</taxon>
        <taxon>Neognathae</taxon>
        <taxon>Galloanserae</taxon>
        <taxon>Galliformes</taxon>
        <taxon>Odontophoridae</taxon>
        <taxon>Callipepla</taxon>
    </lineage>
</organism>
<evidence type="ECO:0000313" key="1">
    <source>
        <dbReference type="EMBL" id="OXB62921.1"/>
    </source>
</evidence>